<evidence type="ECO:0000256" key="9">
    <source>
        <dbReference type="SAM" id="Coils"/>
    </source>
</evidence>
<keyword evidence="5 8" id="KW-0195">Cyclin</keyword>
<reference evidence="12" key="1">
    <citation type="submission" date="2020-07" db="EMBL/GenBank/DDBJ databases">
        <title>Clarias magur genome sequencing, assembly and annotation.</title>
        <authorList>
            <person name="Kushwaha B."/>
            <person name="Kumar R."/>
            <person name="Das P."/>
            <person name="Joshi C.G."/>
            <person name="Kumar D."/>
            <person name="Nagpure N.S."/>
            <person name="Pandey M."/>
            <person name="Agarwal S."/>
            <person name="Srivastava S."/>
            <person name="Singh M."/>
            <person name="Sahoo L."/>
            <person name="Jayasankar P."/>
            <person name="Meher P.K."/>
            <person name="Koringa P.G."/>
            <person name="Iquebal M.A."/>
            <person name="Das S.P."/>
            <person name="Bit A."/>
            <person name="Patnaik S."/>
            <person name="Patel N."/>
            <person name="Shah T.M."/>
            <person name="Hinsu A."/>
            <person name="Jena J.K."/>
        </authorList>
    </citation>
    <scope>NUCLEOTIDE SEQUENCE</scope>
    <source>
        <strain evidence="12">CIFAMagur01</strain>
        <tissue evidence="12">Testis</tissue>
    </source>
</reference>
<dbReference type="SUPFAM" id="SSF47954">
    <property type="entry name" value="Cyclin-like"/>
    <property type="match status" value="2"/>
</dbReference>
<dbReference type="SMART" id="SM00385">
    <property type="entry name" value="CYCLIN"/>
    <property type="match status" value="1"/>
</dbReference>
<dbReference type="Pfam" id="PF00134">
    <property type="entry name" value="Cyclin_N"/>
    <property type="match status" value="1"/>
</dbReference>
<feature type="coiled-coil region" evidence="9">
    <location>
        <begin position="366"/>
        <end position="393"/>
    </location>
</feature>
<organism evidence="12 13">
    <name type="scientific">Clarias magur</name>
    <name type="common">Asian catfish</name>
    <name type="synonym">Macropteronotus magur</name>
    <dbReference type="NCBI Taxonomy" id="1594786"/>
    <lineage>
        <taxon>Eukaryota</taxon>
        <taxon>Metazoa</taxon>
        <taxon>Chordata</taxon>
        <taxon>Craniata</taxon>
        <taxon>Vertebrata</taxon>
        <taxon>Euteleostomi</taxon>
        <taxon>Actinopterygii</taxon>
        <taxon>Neopterygii</taxon>
        <taxon>Teleostei</taxon>
        <taxon>Ostariophysi</taxon>
        <taxon>Siluriformes</taxon>
        <taxon>Clariidae</taxon>
        <taxon>Clarias</taxon>
    </lineage>
</organism>
<keyword evidence="3" id="KW-0597">Phosphoprotein</keyword>
<evidence type="ECO:0000256" key="8">
    <source>
        <dbReference type="RuleBase" id="RU000383"/>
    </source>
</evidence>
<evidence type="ECO:0000256" key="1">
    <source>
        <dbReference type="ARBA" id="ARBA00004123"/>
    </source>
</evidence>
<dbReference type="InterPro" id="IPR004367">
    <property type="entry name" value="Cyclin_C-dom"/>
</dbReference>
<proteinExistence type="inferred from homology"/>
<evidence type="ECO:0000256" key="2">
    <source>
        <dbReference type="ARBA" id="ARBA00007143"/>
    </source>
</evidence>
<keyword evidence="6" id="KW-0539">Nucleus</keyword>
<comment type="caution">
    <text evidence="12">The sequence shown here is derived from an EMBL/GenBank/DDBJ whole genome shotgun (WGS) entry which is preliminary data.</text>
</comment>
<dbReference type="Gene3D" id="1.10.472.10">
    <property type="entry name" value="Cyclin-like"/>
    <property type="match status" value="2"/>
</dbReference>
<name>A0A8J4TZ44_CLAMG</name>
<dbReference type="PANTHER" id="PTHR10177">
    <property type="entry name" value="CYCLINS"/>
    <property type="match status" value="1"/>
</dbReference>
<evidence type="ECO:0000313" key="12">
    <source>
        <dbReference type="EMBL" id="KAF5901264.1"/>
    </source>
</evidence>
<feature type="coiled-coil region" evidence="9">
    <location>
        <begin position="176"/>
        <end position="238"/>
    </location>
</feature>
<keyword evidence="9" id="KW-0175">Coiled coil</keyword>
<dbReference type="PROSITE" id="PS00292">
    <property type="entry name" value="CYCLINS"/>
    <property type="match status" value="1"/>
</dbReference>
<dbReference type="InterPro" id="IPR039361">
    <property type="entry name" value="Cyclin"/>
</dbReference>
<feature type="domain" description="Cyclin-like" evidence="10">
    <location>
        <begin position="917"/>
        <end position="1002"/>
    </location>
</feature>
<dbReference type="SMART" id="SM01332">
    <property type="entry name" value="Cyclin_C"/>
    <property type="match status" value="1"/>
</dbReference>
<accession>A0A8J4TZ44</accession>
<dbReference type="Gene3D" id="1.20.5.4090">
    <property type="match status" value="6"/>
</dbReference>
<dbReference type="InterPro" id="IPR048258">
    <property type="entry name" value="Cyclins_cyclin-box"/>
</dbReference>
<dbReference type="EMBL" id="QNUK01000116">
    <property type="protein sequence ID" value="KAF5901264.1"/>
    <property type="molecule type" value="Genomic_DNA"/>
</dbReference>
<evidence type="ECO:0000256" key="6">
    <source>
        <dbReference type="ARBA" id="ARBA00023242"/>
    </source>
</evidence>
<dbReference type="Proteomes" id="UP000727407">
    <property type="component" value="Unassembled WGS sequence"/>
</dbReference>
<keyword evidence="4" id="KW-0132">Cell division</keyword>
<evidence type="ECO:0000259" key="11">
    <source>
        <dbReference type="SMART" id="SM01332"/>
    </source>
</evidence>
<keyword evidence="7" id="KW-0131">Cell cycle</keyword>
<dbReference type="Pfam" id="PF02984">
    <property type="entry name" value="Cyclin_C"/>
    <property type="match status" value="1"/>
</dbReference>
<evidence type="ECO:0000256" key="4">
    <source>
        <dbReference type="ARBA" id="ARBA00022618"/>
    </source>
</evidence>
<evidence type="ECO:0000256" key="3">
    <source>
        <dbReference type="ARBA" id="ARBA00022553"/>
    </source>
</evidence>
<evidence type="ECO:0000256" key="7">
    <source>
        <dbReference type="ARBA" id="ARBA00023306"/>
    </source>
</evidence>
<feature type="coiled-coil region" evidence="9">
    <location>
        <begin position="609"/>
        <end position="697"/>
    </location>
</feature>
<dbReference type="FunFam" id="1.10.472.10:FF:000024">
    <property type="entry name" value="G1/S-specific cyclin-E1"/>
    <property type="match status" value="1"/>
</dbReference>
<comment type="similarity">
    <text evidence="2">Belongs to the cyclin family. Cyclin E subfamily.</text>
</comment>
<gene>
    <name evidence="12" type="ORF">DAT39_009012</name>
</gene>
<feature type="coiled-coil region" evidence="9">
    <location>
        <begin position="78"/>
        <end position="119"/>
    </location>
</feature>
<feature type="coiled-coil region" evidence="9">
    <location>
        <begin position="419"/>
        <end position="583"/>
    </location>
</feature>
<dbReference type="AlphaFoldDB" id="A0A8J4TZ44"/>
<evidence type="ECO:0000313" key="13">
    <source>
        <dbReference type="Proteomes" id="UP000727407"/>
    </source>
</evidence>
<dbReference type="GO" id="GO:0005634">
    <property type="term" value="C:nucleus"/>
    <property type="evidence" value="ECO:0007669"/>
    <property type="project" value="UniProtKB-SubCell"/>
</dbReference>
<dbReference type="GO" id="GO:0051301">
    <property type="term" value="P:cell division"/>
    <property type="evidence" value="ECO:0007669"/>
    <property type="project" value="UniProtKB-KW"/>
</dbReference>
<comment type="subcellular location">
    <subcellularLocation>
        <location evidence="1">Nucleus</location>
    </subcellularLocation>
</comment>
<dbReference type="OrthoDB" id="5590282at2759"/>
<dbReference type="InterPro" id="IPR036915">
    <property type="entry name" value="Cyclin-like_sf"/>
</dbReference>
<dbReference type="InterPro" id="IPR006671">
    <property type="entry name" value="Cyclin_N"/>
</dbReference>
<feature type="non-terminal residue" evidence="12">
    <location>
        <position position="1"/>
    </location>
</feature>
<feature type="domain" description="Cyclin C-terminal" evidence="11">
    <location>
        <begin position="1011"/>
        <end position="1133"/>
    </location>
</feature>
<feature type="coiled-coil region" evidence="9">
    <location>
        <begin position="278"/>
        <end position="326"/>
    </location>
</feature>
<evidence type="ECO:0000259" key="10">
    <source>
        <dbReference type="SMART" id="SM00385"/>
    </source>
</evidence>
<protein>
    <submittedName>
        <fullName evidence="12">G1/S-specific cyclin-E2-like</fullName>
    </submittedName>
</protein>
<keyword evidence="13" id="KW-1185">Reference proteome</keyword>
<evidence type="ECO:0000256" key="5">
    <source>
        <dbReference type="ARBA" id="ARBA00023127"/>
    </source>
</evidence>
<dbReference type="InterPro" id="IPR013763">
    <property type="entry name" value="Cyclin-like_dom"/>
</dbReference>
<sequence>MELMRLMRGGVEDSRLHPLLYVAGGAAAAAGVYGYIKRKGKSTSDSGSTTGDGDPMWPTELNLVQPSECPKAQVMDTVNEARERIEMLMVSNAQLVNKVKELERLLSEARRDADMKSKQCERDQKAHTTLKAEKAEIQKTQILKEEILKAHTILQAKKDERKKTLIYQEELLKVTLAEAQEKEKAAVQSITRLQAEKSELTDEVKELQSTVEKLGSLLDKNQGKCEELTNKCEQELEAHTILLAENAEMMRALIQQEKLLKVTLADSQEKQRMAAKSITQLETERSELMDKVKELQSAVEKLGRLLDKNQRKCEDLTNECERELEAHTVLLTENEEMVKTLIQQKKLLKVTRADAKKRQQKDVEAIAVLRTEKSDLIDKVKKLERTVEDLGNLRYKTQHEREQEQEAYTILQAENVEIKKTLIQNEELLKVTLAEAQEKQQKAVQFITQLETERSELMDKVKKLQSAMERLEVLLDKIQRKSEDLTNECKQEQQSHTILQAENDELKKILVHNEELRKVTLAEAQEKQQKAVESITLLETERSELMDKVKELQSTVETLWGLVDKKQRKCEHLMNECEQEREAHTVLLGENAEIKKTLIQQEELLKISLANAKAKEKKAEETIANLEAEKSELIAKAKKKQSTMEKLTLADAQEKQQIAVESITRLETERSELMDKVKELQNTVEKLGNLVDKNQRKCQYLMNECEREPHSILQSENEEIKKTLLQEEQILKVMLVDGEKKQQKDVEATVVLEAEKSDMIKNGIKLQSTAEDRKPRNLQHYHPINSTMTRRSGRLQAKSENGATHTDKIAKIKKEQCSRKKALTKRLNGESQNLWAQEGTCKAEVVTETPMEGLHDAFDQPGLSQCSRPSPLPRLSWGNSEDVWVKMLSKELKYKHSSTCLETHPRLQPKMRAVLLDWLMEVCEAYLLHRQTFYLAQDFFDRFMLTQDNTEKERLQLIGITALFIASKIEEIYPPKLTELAYVTDGACLEEEILQMELIMLKALNWDLYPETVVSWMKLYIQMASVYDFTNLLVPQFSQETYIQITQLLDLCILDITSLEFKYGVLAAAAFCHFISFEVVQKVSGLNWEAVESCVNWMAPFVETMTGYESAKLKIFVKVSSEDRHNIQTHIDYLSML</sequence>